<feature type="region of interest" description="Disordered" evidence="1">
    <location>
        <begin position="578"/>
        <end position="638"/>
    </location>
</feature>
<feature type="compositionally biased region" description="Polar residues" evidence="1">
    <location>
        <begin position="595"/>
        <end position="607"/>
    </location>
</feature>
<feature type="compositionally biased region" description="Basic and acidic residues" evidence="1">
    <location>
        <begin position="578"/>
        <end position="589"/>
    </location>
</feature>
<feature type="domain" description="Reverse transcriptase" evidence="2">
    <location>
        <begin position="1"/>
        <end position="196"/>
    </location>
</feature>
<dbReference type="CDD" id="cd01650">
    <property type="entry name" value="RT_nLTR_like"/>
    <property type="match status" value="1"/>
</dbReference>
<gene>
    <name evidence="3" type="ORF">MGAL_10B036003</name>
</gene>
<accession>A0A8B6FDM8</accession>
<evidence type="ECO:0000259" key="2">
    <source>
        <dbReference type="PROSITE" id="PS50878"/>
    </source>
</evidence>
<reference evidence="3" key="1">
    <citation type="submission" date="2018-11" db="EMBL/GenBank/DDBJ databases">
        <authorList>
            <person name="Alioto T."/>
            <person name="Alioto T."/>
        </authorList>
    </citation>
    <scope>NUCLEOTIDE SEQUENCE</scope>
</reference>
<keyword evidence="4" id="KW-1185">Reference proteome</keyword>
<dbReference type="PROSITE" id="PS50878">
    <property type="entry name" value="RT_POL"/>
    <property type="match status" value="1"/>
</dbReference>
<dbReference type="OrthoDB" id="10062389at2759"/>
<evidence type="ECO:0000256" key="1">
    <source>
        <dbReference type="SAM" id="MobiDB-lite"/>
    </source>
</evidence>
<dbReference type="PANTHER" id="PTHR33332">
    <property type="entry name" value="REVERSE TRANSCRIPTASE DOMAIN-CONTAINING PROTEIN"/>
    <property type="match status" value="1"/>
</dbReference>
<dbReference type="InterPro" id="IPR000477">
    <property type="entry name" value="RT_dom"/>
</dbReference>
<sequence length="697" mass="79092">MQSGFRANHSCQTALTALIDKWLKAIDDGDLVGAVFLDLAKAFDLLNHELLIQKLNKYKLAYTSLRWFTSYLADRYQKVSISNTLSDVQKQKTGVPQGSVLGPVLFLIFINDLPLSNPNHNTDLFADDSTISVIGQNKSCISQKLNTVLQDIFRWCDDNKMAVNVSKTKAICIGSKQKLSVTSNENINLALNGQQIIESTCEKVLGIMGEDNAIFERNLSGFILSVLHAACSETESDAVSVQQTMDTDTASEEERVAFFGNARTKEFGRLTATMKEEKDEAENTETASEEERIAFFGDARTKKFGRLTATIEEQNDEAGNTETASDEELIAFFGVARLKELDRLMSTLNTQVDKVENQDIQAKPMIITEEILQNQAETVTLDTEETASEEDRVAFLQSVRDAERQKLVDAFEREKKWKEEREERREKKRQEQIREMFEDFHKPAVSPLSASYEPGPSKEQYHLYQSSSNTEYNIMLKSSVSKLHERVKAFAEEQKDLQRKLELSHATKPRADADENKENSHISIRAKSDAEILKADRTNGIRRTGPVRSFVNRIFKRSKSTTVDISTKPVNPEELKLDLSLLDDNREKEEDQPDTARTSNSEWYTLSDTEEPPRPRLKPFFTPPKETHETTVSKSTSHKVTESMNQFLLNEPTKADPTEIPVNSGSIGRFQRFRKQFKRLFCCCCSQNVEDRDTVCS</sequence>
<evidence type="ECO:0000313" key="3">
    <source>
        <dbReference type="EMBL" id="VDI48387.1"/>
    </source>
</evidence>
<dbReference type="Pfam" id="PF00078">
    <property type="entry name" value="RVT_1"/>
    <property type="match status" value="1"/>
</dbReference>
<proteinExistence type="predicted"/>
<dbReference type="AlphaFoldDB" id="A0A8B6FDM8"/>
<dbReference type="EMBL" id="UYJE01006725">
    <property type="protein sequence ID" value="VDI48387.1"/>
    <property type="molecule type" value="Genomic_DNA"/>
</dbReference>
<name>A0A8B6FDM8_MYTGA</name>
<protein>
    <recommendedName>
        <fullName evidence="2">Reverse transcriptase domain-containing protein</fullName>
    </recommendedName>
</protein>
<evidence type="ECO:0000313" key="4">
    <source>
        <dbReference type="Proteomes" id="UP000596742"/>
    </source>
</evidence>
<comment type="caution">
    <text evidence="3">The sequence shown here is derived from an EMBL/GenBank/DDBJ whole genome shotgun (WGS) entry which is preliminary data.</text>
</comment>
<organism evidence="3 4">
    <name type="scientific">Mytilus galloprovincialis</name>
    <name type="common">Mediterranean mussel</name>
    <dbReference type="NCBI Taxonomy" id="29158"/>
    <lineage>
        <taxon>Eukaryota</taxon>
        <taxon>Metazoa</taxon>
        <taxon>Spiralia</taxon>
        <taxon>Lophotrochozoa</taxon>
        <taxon>Mollusca</taxon>
        <taxon>Bivalvia</taxon>
        <taxon>Autobranchia</taxon>
        <taxon>Pteriomorphia</taxon>
        <taxon>Mytilida</taxon>
        <taxon>Mytiloidea</taxon>
        <taxon>Mytilidae</taxon>
        <taxon>Mytilinae</taxon>
        <taxon>Mytilus</taxon>
    </lineage>
</organism>
<feature type="region of interest" description="Disordered" evidence="1">
    <location>
        <begin position="503"/>
        <end position="523"/>
    </location>
</feature>
<dbReference type="Proteomes" id="UP000596742">
    <property type="component" value="Unassembled WGS sequence"/>
</dbReference>